<gene>
    <name evidence="2" type="ORF">GCM10020369_68600</name>
</gene>
<feature type="compositionally biased region" description="Basic and acidic residues" evidence="1">
    <location>
        <begin position="53"/>
        <end position="71"/>
    </location>
</feature>
<sequence length="83" mass="8566">MTDNRYAQGEGPAAGGSEPAGEVTQEDIQAAMATYSGDGQNDDATGGDALAEIWKDRGADRPDDAPDDTRPTPDTAEQGRVGL</sequence>
<organism evidence="2 3">
    <name type="scientific">Cryptosporangium minutisporangium</name>
    <dbReference type="NCBI Taxonomy" id="113569"/>
    <lineage>
        <taxon>Bacteria</taxon>
        <taxon>Bacillati</taxon>
        <taxon>Actinomycetota</taxon>
        <taxon>Actinomycetes</taxon>
        <taxon>Cryptosporangiales</taxon>
        <taxon>Cryptosporangiaceae</taxon>
        <taxon>Cryptosporangium</taxon>
    </lineage>
</organism>
<evidence type="ECO:0000313" key="3">
    <source>
        <dbReference type="Proteomes" id="UP001501676"/>
    </source>
</evidence>
<reference evidence="3" key="1">
    <citation type="journal article" date="2019" name="Int. J. Syst. Evol. Microbiol.">
        <title>The Global Catalogue of Microorganisms (GCM) 10K type strain sequencing project: providing services to taxonomists for standard genome sequencing and annotation.</title>
        <authorList>
            <consortium name="The Broad Institute Genomics Platform"/>
            <consortium name="The Broad Institute Genome Sequencing Center for Infectious Disease"/>
            <person name="Wu L."/>
            <person name="Ma J."/>
        </authorList>
    </citation>
    <scope>NUCLEOTIDE SEQUENCE [LARGE SCALE GENOMIC DNA]</scope>
    <source>
        <strain evidence="3">JCM 9458</strain>
    </source>
</reference>
<comment type="caution">
    <text evidence="2">The sequence shown here is derived from an EMBL/GenBank/DDBJ whole genome shotgun (WGS) entry which is preliminary data.</text>
</comment>
<dbReference type="Proteomes" id="UP001501676">
    <property type="component" value="Unassembled WGS sequence"/>
</dbReference>
<keyword evidence="3" id="KW-1185">Reference proteome</keyword>
<dbReference type="EMBL" id="BAAAYN010000048">
    <property type="protein sequence ID" value="GAA3395447.1"/>
    <property type="molecule type" value="Genomic_DNA"/>
</dbReference>
<dbReference type="RefSeq" id="WP_345732418.1">
    <property type="nucleotide sequence ID" value="NZ_BAAAYN010000048.1"/>
</dbReference>
<protein>
    <submittedName>
        <fullName evidence="2">Uncharacterized protein</fullName>
    </submittedName>
</protein>
<feature type="region of interest" description="Disordered" evidence="1">
    <location>
        <begin position="1"/>
        <end position="83"/>
    </location>
</feature>
<accession>A0ABP6T9S4</accession>
<proteinExistence type="predicted"/>
<name>A0ABP6T9S4_9ACTN</name>
<evidence type="ECO:0000313" key="2">
    <source>
        <dbReference type="EMBL" id="GAA3395447.1"/>
    </source>
</evidence>
<feature type="compositionally biased region" description="Low complexity" evidence="1">
    <location>
        <begin position="9"/>
        <end position="22"/>
    </location>
</feature>
<evidence type="ECO:0000256" key="1">
    <source>
        <dbReference type="SAM" id="MobiDB-lite"/>
    </source>
</evidence>